<dbReference type="EMBL" id="KN837407">
    <property type="protein sequence ID" value="KIJ25577.1"/>
    <property type="molecule type" value="Genomic_DNA"/>
</dbReference>
<name>A0A0C9U947_SPHS4</name>
<evidence type="ECO:0000313" key="3">
    <source>
        <dbReference type="Proteomes" id="UP000054279"/>
    </source>
</evidence>
<keyword evidence="3" id="KW-1185">Reference proteome</keyword>
<organism evidence="2 3">
    <name type="scientific">Sphaerobolus stellatus (strain SS14)</name>
    <dbReference type="NCBI Taxonomy" id="990650"/>
    <lineage>
        <taxon>Eukaryota</taxon>
        <taxon>Fungi</taxon>
        <taxon>Dikarya</taxon>
        <taxon>Basidiomycota</taxon>
        <taxon>Agaricomycotina</taxon>
        <taxon>Agaricomycetes</taxon>
        <taxon>Phallomycetidae</taxon>
        <taxon>Geastrales</taxon>
        <taxon>Sphaerobolaceae</taxon>
        <taxon>Sphaerobolus</taxon>
    </lineage>
</organism>
<protein>
    <submittedName>
        <fullName evidence="2">Uncharacterized protein</fullName>
    </submittedName>
</protein>
<evidence type="ECO:0000313" key="2">
    <source>
        <dbReference type="EMBL" id="KIJ25577.1"/>
    </source>
</evidence>
<dbReference type="HOGENOM" id="CLU_2575388_0_0_1"/>
<dbReference type="Proteomes" id="UP000054279">
    <property type="component" value="Unassembled WGS sequence"/>
</dbReference>
<gene>
    <name evidence="2" type="ORF">M422DRAFT_273440</name>
</gene>
<dbReference type="AlphaFoldDB" id="A0A0C9U947"/>
<accession>A0A0C9U947</accession>
<sequence length="81" mass="8410">MNSPNAAQRSLEAPNNVGDLPDDCLLRPSVSKVPGVNAGSTRSIGQHGGAAELEAWDAMEKSSAVGRFRDVKSAPGALLHE</sequence>
<reference evidence="2 3" key="1">
    <citation type="submission" date="2014-06" db="EMBL/GenBank/DDBJ databases">
        <title>Evolutionary Origins and Diversification of the Mycorrhizal Mutualists.</title>
        <authorList>
            <consortium name="DOE Joint Genome Institute"/>
            <consortium name="Mycorrhizal Genomics Consortium"/>
            <person name="Kohler A."/>
            <person name="Kuo A."/>
            <person name="Nagy L.G."/>
            <person name="Floudas D."/>
            <person name="Copeland A."/>
            <person name="Barry K.W."/>
            <person name="Cichocki N."/>
            <person name="Veneault-Fourrey C."/>
            <person name="LaButti K."/>
            <person name="Lindquist E.A."/>
            <person name="Lipzen A."/>
            <person name="Lundell T."/>
            <person name="Morin E."/>
            <person name="Murat C."/>
            <person name="Riley R."/>
            <person name="Ohm R."/>
            <person name="Sun H."/>
            <person name="Tunlid A."/>
            <person name="Henrissat B."/>
            <person name="Grigoriev I.V."/>
            <person name="Hibbett D.S."/>
            <person name="Martin F."/>
        </authorList>
    </citation>
    <scope>NUCLEOTIDE SEQUENCE [LARGE SCALE GENOMIC DNA]</scope>
    <source>
        <strain evidence="2 3">SS14</strain>
    </source>
</reference>
<evidence type="ECO:0000256" key="1">
    <source>
        <dbReference type="SAM" id="MobiDB-lite"/>
    </source>
</evidence>
<proteinExistence type="predicted"/>
<feature type="region of interest" description="Disordered" evidence="1">
    <location>
        <begin position="1"/>
        <end position="22"/>
    </location>
</feature>